<dbReference type="InterPro" id="IPR051694">
    <property type="entry name" value="Immunoregulatory_rcpt-like"/>
</dbReference>
<keyword evidence="3 6" id="KW-1133">Transmembrane helix</keyword>
<comment type="caution">
    <text evidence="7">The sequence shown here is derived from an EMBL/GenBank/DDBJ whole genome shotgun (WGS) entry which is preliminary data.</text>
</comment>
<comment type="subcellular location">
    <subcellularLocation>
        <location evidence="1">Membrane</location>
        <topology evidence="1">Single-pass membrane protein</topology>
    </subcellularLocation>
</comment>
<evidence type="ECO:0000256" key="5">
    <source>
        <dbReference type="SAM" id="MobiDB-lite"/>
    </source>
</evidence>
<evidence type="ECO:0000256" key="2">
    <source>
        <dbReference type="ARBA" id="ARBA00022692"/>
    </source>
</evidence>
<feature type="region of interest" description="Disordered" evidence="5">
    <location>
        <begin position="299"/>
        <end position="347"/>
    </location>
</feature>
<dbReference type="PANTHER" id="PTHR15549">
    <property type="entry name" value="PAIRED IMMUNOGLOBULIN-LIKE TYPE 2 RECEPTOR"/>
    <property type="match status" value="1"/>
</dbReference>
<feature type="transmembrane region" description="Helical" evidence="6">
    <location>
        <begin position="178"/>
        <end position="199"/>
    </location>
</feature>
<sequence>MTRSIVASDFSFSGDIAPRALVFSKSGYSAAKHTLRIHWTNSGPRPRVAVGLDKIEYTPIRTVAPTSNAPAPSPTTSSNAGSTTANPTVTSSSTTSSSDRASGTTTQTSSSSSTSSASDSTGTGLSGAAGPPDGGSGGSGSSSSSGSSGSDGNNGITGSSGSDQADQTGAASTNVGKIVGPVVAVVVVLALLVGGFILWRRRRRRAREMDDYVDNGPVNLFGPPAHETSPFNHTIAHNAPTMYMNASHSPVSQAPLPVGASQHPQQYGHQRTFSPDSNSQYSWNAASAYTGITSGSGGSNPFAGSSEGPPTNAATVGPSTVYSPPPYSVGTEQVVGARGSEKRRVVH</sequence>
<dbReference type="EMBL" id="QPFP01000010">
    <property type="protein sequence ID" value="TEB34392.1"/>
    <property type="molecule type" value="Genomic_DNA"/>
</dbReference>
<evidence type="ECO:0000256" key="6">
    <source>
        <dbReference type="SAM" id="Phobius"/>
    </source>
</evidence>
<dbReference type="GO" id="GO:0016020">
    <property type="term" value="C:membrane"/>
    <property type="evidence" value="ECO:0007669"/>
    <property type="project" value="UniProtKB-SubCell"/>
</dbReference>
<evidence type="ECO:0000313" key="8">
    <source>
        <dbReference type="Proteomes" id="UP000298030"/>
    </source>
</evidence>
<feature type="region of interest" description="Disordered" evidence="5">
    <location>
        <begin position="63"/>
        <end position="169"/>
    </location>
</feature>
<dbReference type="GO" id="GO:0071944">
    <property type="term" value="C:cell periphery"/>
    <property type="evidence" value="ECO:0007669"/>
    <property type="project" value="UniProtKB-ARBA"/>
</dbReference>
<accession>A0A4Y7TLH6</accession>
<feature type="compositionally biased region" description="Gly residues" evidence="5">
    <location>
        <begin position="124"/>
        <end position="140"/>
    </location>
</feature>
<keyword evidence="2 6" id="KW-0812">Transmembrane</keyword>
<protein>
    <submittedName>
        <fullName evidence="7">Uncharacterized protein</fullName>
    </submittedName>
</protein>
<dbReference type="Proteomes" id="UP000298030">
    <property type="component" value="Unassembled WGS sequence"/>
</dbReference>
<keyword evidence="4 6" id="KW-0472">Membrane</keyword>
<gene>
    <name evidence="7" type="ORF">FA13DRAFT_1729896</name>
</gene>
<evidence type="ECO:0000256" key="4">
    <source>
        <dbReference type="ARBA" id="ARBA00023136"/>
    </source>
</evidence>
<dbReference type="PANTHER" id="PTHR15549:SF6">
    <property type="entry name" value="MID2 DOMAIN-CONTAINING PROTEIN"/>
    <property type="match status" value="1"/>
</dbReference>
<feature type="compositionally biased region" description="Low complexity" evidence="5">
    <location>
        <begin position="64"/>
        <end position="123"/>
    </location>
</feature>
<keyword evidence="8" id="KW-1185">Reference proteome</keyword>
<feature type="compositionally biased region" description="Polar residues" evidence="5">
    <location>
        <begin position="262"/>
        <end position="279"/>
    </location>
</feature>
<evidence type="ECO:0000256" key="1">
    <source>
        <dbReference type="ARBA" id="ARBA00004167"/>
    </source>
</evidence>
<organism evidence="7 8">
    <name type="scientific">Coprinellus micaceus</name>
    <name type="common">Glistening ink-cap mushroom</name>
    <name type="synonym">Coprinus micaceus</name>
    <dbReference type="NCBI Taxonomy" id="71717"/>
    <lineage>
        <taxon>Eukaryota</taxon>
        <taxon>Fungi</taxon>
        <taxon>Dikarya</taxon>
        <taxon>Basidiomycota</taxon>
        <taxon>Agaricomycotina</taxon>
        <taxon>Agaricomycetes</taxon>
        <taxon>Agaricomycetidae</taxon>
        <taxon>Agaricales</taxon>
        <taxon>Agaricineae</taxon>
        <taxon>Psathyrellaceae</taxon>
        <taxon>Coprinellus</taxon>
    </lineage>
</organism>
<name>A0A4Y7TLH6_COPMI</name>
<feature type="compositionally biased region" description="Low complexity" evidence="5">
    <location>
        <begin position="141"/>
        <end position="162"/>
    </location>
</feature>
<proteinExistence type="predicted"/>
<reference evidence="7 8" key="1">
    <citation type="journal article" date="2019" name="Nat. Ecol. Evol.">
        <title>Megaphylogeny resolves global patterns of mushroom evolution.</title>
        <authorList>
            <person name="Varga T."/>
            <person name="Krizsan K."/>
            <person name="Foldi C."/>
            <person name="Dima B."/>
            <person name="Sanchez-Garcia M."/>
            <person name="Sanchez-Ramirez S."/>
            <person name="Szollosi G.J."/>
            <person name="Szarkandi J.G."/>
            <person name="Papp V."/>
            <person name="Albert L."/>
            <person name="Andreopoulos W."/>
            <person name="Angelini C."/>
            <person name="Antonin V."/>
            <person name="Barry K.W."/>
            <person name="Bougher N.L."/>
            <person name="Buchanan P."/>
            <person name="Buyck B."/>
            <person name="Bense V."/>
            <person name="Catcheside P."/>
            <person name="Chovatia M."/>
            <person name="Cooper J."/>
            <person name="Damon W."/>
            <person name="Desjardin D."/>
            <person name="Finy P."/>
            <person name="Geml J."/>
            <person name="Haridas S."/>
            <person name="Hughes K."/>
            <person name="Justo A."/>
            <person name="Karasinski D."/>
            <person name="Kautmanova I."/>
            <person name="Kiss B."/>
            <person name="Kocsube S."/>
            <person name="Kotiranta H."/>
            <person name="LaButti K.M."/>
            <person name="Lechner B.E."/>
            <person name="Liimatainen K."/>
            <person name="Lipzen A."/>
            <person name="Lukacs Z."/>
            <person name="Mihaltcheva S."/>
            <person name="Morgado L.N."/>
            <person name="Niskanen T."/>
            <person name="Noordeloos M.E."/>
            <person name="Ohm R.A."/>
            <person name="Ortiz-Santana B."/>
            <person name="Ovrebo C."/>
            <person name="Racz N."/>
            <person name="Riley R."/>
            <person name="Savchenko A."/>
            <person name="Shiryaev A."/>
            <person name="Soop K."/>
            <person name="Spirin V."/>
            <person name="Szebenyi C."/>
            <person name="Tomsovsky M."/>
            <person name="Tulloss R.E."/>
            <person name="Uehling J."/>
            <person name="Grigoriev I.V."/>
            <person name="Vagvolgyi C."/>
            <person name="Papp T."/>
            <person name="Martin F.M."/>
            <person name="Miettinen O."/>
            <person name="Hibbett D.S."/>
            <person name="Nagy L.G."/>
        </authorList>
    </citation>
    <scope>NUCLEOTIDE SEQUENCE [LARGE SCALE GENOMIC DNA]</scope>
    <source>
        <strain evidence="7 8">FP101781</strain>
    </source>
</reference>
<dbReference type="AlphaFoldDB" id="A0A4Y7TLH6"/>
<feature type="region of interest" description="Disordered" evidence="5">
    <location>
        <begin position="257"/>
        <end position="279"/>
    </location>
</feature>
<evidence type="ECO:0000256" key="3">
    <source>
        <dbReference type="ARBA" id="ARBA00022989"/>
    </source>
</evidence>
<evidence type="ECO:0000313" key="7">
    <source>
        <dbReference type="EMBL" id="TEB34392.1"/>
    </source>
</evidence>